<dbReference type="AlphaFoldDB" id="A0A6J4MRA2"/>
<protein>
    <submittedName>
        <fullName evidence="1">Uncharacterized protein</fullName>
    </submittedName>
</protein>
<evidence type="ECO:0000313" key="1">
    <source>
        <dbReference type="EMBL" id="CAA9364892.1"/>
    </source>
</evidence>
<proteinExistence type="predicted"/>
<reference evidence="1" key="1">
    <citation type="submission" date="2020-02" db="EMBL/GenBank/DDBJ databases">
        <authorList>
            <person name="Meier V. D."/>
        </authorList>
    </citation>
    <scope>NUCLEOTIDE SEQUENCE</scope>
    <source>
        <strain evidence="1">AVDCRST_MAG68</strain>
    </source>
</reference>
<sequence length="29" mass="3308">MSAHTCDCSWPYCATCQEYIQPAQQNGDR</sequence>
<gene>
    <name evidence="1" type="ORF">AVDCRST_MAG68-5088</name>
</gene>
<name>A0A6J4MRA2_9BACT</name>
<accession>A0A6J4MRA2</accession>
<organism evidence="1">
    <name type="scientific">uncultured Gemmatimonadota bacterium</name>
    <dbReference type="NCBI Taxonomy" id="203437"/>
    <lineage>
        <taxon>Bacteria</taxon>
        <taxon>Pseudomonadati</taxon>
        <taxon>Gemmatimonadota</taxon>
        <taxon>environmental samples</taxon>
    </lineage>
</organism>
<dbReference type="EMBL" id="CADCTW010000217">
    <property type="protein sequence ID" value="CAA9364892.1"/>
    <property type="molecule type" value="Genomic_DNA"/>
</dbReference>